<dbReference type="Proteomes" id="UP000650466">
    <property type="component" value="Unassembled WGS sequence"/>
</dbReference>
<comment type="caution">
    <text evidence="1">The sequence shown here is derived from an EMBL/GenBank/DDBJ whole genome shotgun (WGS) entry which is preliminary data.</text>
</comment>
<dbReference type="AlphaFoldDB" id="A0A926QN81"/>
<reference evidence="1" key="1">
    <citation type="submission" date="2020-09" db="EMBL/GenBank/DDBJ databases">
        <title>Draft Genome Sequence of Paenibacillus sp. WST5.</title>
        <authorList>
            <person name="Bao Z."/>
        </authorList>
    </citation>
    <scope>NUCLEOTIDE SEQUENCE</scope>
    <source>
        <strain evidence="1">WST5</strain>
    </source>
</reference>
<evidence type="ECO:0000313" key="1">
    <source>
        <dbReference type="EMBL" id="MBD0384718.1"/>
    </source>
</evidence>
<evidence type="ECO:0000313" key="2">
    <source>
        <dbReference type="Proteomes" id="UP000650466"/>
    </source>
</evidence>
<sequence>MIDNTSTNETLRKYSWNPNWIQNFESSWSKIEKFKFANSASTWDFMQLFSKEDTRKKKNIIGNSHRDLYNASGLDDDKIKNELQISIAQKSTENLRQFLSMFKNSLINKHSNDLNFALLRDYLCYCQQCLQNGYHSVLHQLKFVNKCPFHLSPLIRNCTVCEKPIPYNLLIKKTAGPYSCECGNVLISWKPEIFISEWKRHNSEIRDSLILEWLSMNDLQIKRLENTYFFDLVDIDQISDSMQFLLKVSNPQYQYNNICSSKSTLSIQQLESLNSKVYDSKSWREVNNVYDLFSGYRDLETRAIEQEISKSAYKIIHSVEKNLKKSILKNHKTCIHRLVRVSKEDNKSLPPLCPYAFAFVFWKMSMHKIPNYYNVDHPTHRMERLNVLEFGSDEDEIFIRKILNVLLNRYPITHPNRFSHIKWSLNHVIARLAYGHFKNWLRTSVEYAPKQKNPRNIDFKYDSNDFFVMVFPENENDPIEFHSPKEKVDTNWMNSLECPYHSVKLRRKKKSEESYHPMLIAINNLKK</sequence>
<dbReference type="EMBL" id="JACVVD010000024">
    <property type="protein sequence ID" value="MBD0384718.1"/>
    <property type="molecule type" value="Genomic_DNA"/>
</dbReference>
<dbReference type="RefSeq" id="WP_188178476.1">
    <property type="nucleotide sequence ID" value="NZ_JACVVD010000024.1"/>
</dbReference>
<protein>
    <submittedName>
        <fullName evidence="1">Uncharacterized protein</fullName>
    </submittedName>
</protein>
<organism evidence="1 2">
    <name type="scientific">Paenibacillus sedimenti</name>
    <dbReference type="NCBI Taxonomy" id="2770274"/>
    <lineage>
        <taxon>Bacteria</taxon>
        <taxon>Bacillati</taxon>
        <taxon>Bacillota</taxon>
        <taxon>Bacilli</taxon>
        <taxon>Bacillales</taxon>
        <taxon>Paenibacillaceae</taxon>
        <taxon>Paenibacillus</taxon>
    </lineage>
</organism>
<keyword evidence="2" id="KW-1185">Reference proteome</keyword>
<name>A0A926QN81_9BACL</name>
<proteinExistence type="predicted"/>
<accession>A0A926QN81</accession>
<gene>
    <name evidence="1" type="ORF">ICC18_32300</name>
</gene>